<feature type="region of interest" description="Disordered" evidence="1">
    <location>
        <begin position="1"/>
        <end position="75"/>
    </location>
</feature>
<dbReference type="Proteomes" id="UP000289996">
    <property type="component" value="Unassembled WGS sequence"/>
</dbReference>
<evidence type="ECO:0000256" key="1">
    <source>
        <dbReference type="SAM" id="MobiDB-lite"/>
    </source>
</evidence>
<reference evidence="2 3" key="1">
    <citation type="submission" date="2018-11" db="EMBL/GenBank/DDBJ databases">
        <authorList>
            <person name="Wuyts S."/>
        </authorList>
    </citation>
    <scope>NUCLEOTIDE SEQUENCE [LARGE SCALE GENOMIC DNA]</scope>
    <source>
        <strain evidence="2">Lactobacillus mudanjiangensis AMBF249</strain>
    </source>
</reference>
<protein>
    <submittedName>
        <fullName evidence="2">Uncharacterized protein</fullName>
    </submittedName>
</protein>
<feature type="compositionally biased region" description="Polar residues" evidence="1">
    <location>
        <begin position="1"/>
        <end position="23"/>
    </location>
</feature>
<accession>A0A660E1B7</accession>
<organism evidence="2 3">
    <name type="scientific">Lactiplantibacillus mudanjiangensis</name>
    <dbReference type="NCBI Taxonomy" id="1296538"/>
    <lineage>
        <taxon>Bacteria</taxon>
        <taxon>Bacillati</taxon>
        <taxon>Bacillota</taxon>
        <taxon>Bacilli</taxon>
        <taxon>Lactobacillales</taxon>
        <taxon>Lactobacillaceae</taxon>
        <taxon>Lactiplantibacillus</taxon>
    </lineage>
</organism>
<keyword evidence="3" id="KW-1185">Reference proteome</keyword>
<dbReference type="AlphaFoldDB" id="A0A660E1B7"/>
<proteinExistence type="predicted"/>
<sequence>MDTDTTNDATSTVPDTDTVAGTTSDEETMPTSTESAAESAVADTNADTTESTAPVETETPPADTDPTPAPNTDDAKATEVVVPQALIDQWQAASRPNFATDQSNMTWDTVALATFMNHPTPSGQADSVSVAKNGDQLPNGDLVIVSKYHVPFGFANLALNFGIGMNVIRYYNGIPNKSATKFDVRPGRKIVIPASNVYVPEGK</sequence>
<evidence type="ECO:0000313" key="3">
    <source>
        <dbReference type="Proteomes" id="UP000289996"/>
    </source>
</evidence>
<dbReference type="RefSeq" id="WP_130851532.1">
    <property type="nucleotide sequence ID" value="NZ_UYIG01000057.1"/>
</dbReference>
<dbReference type="EMBL" id="UYIG01000057">
    <property type="protein sequence ID" value="VDG27818.1"/>
    <property type="molecule type" value="Genomic_DNA"/>
</dbReference>
<name>A0A660E1B7_9LACO</name>
<feature type="compositionally biased region" description="Low complexity" evidence="1">
    <location>
        <begin position="29"/>
        <end position="72"/>
    </location>
</feature>
<evidence type="ECO:0000313" key="2">
    <source>
        <dbReference type="EMBL" id="VDG27818.1"/>
    </source>
</evidence>
<gene>
    <name evidence="2" type="ORF">MUDAN_MDHGFNIF_02641</name>
</gene>